<dbReference type="InterPro" id="IPR036249">
    <property type="entry name" value="Thioredoxin-like_sf"/>
</dbReference>
<evidence type="ECO:0000313" key="13">
    <source>
        <dbReference type="Proteomes" id="UP001172684"/>
    </source>
</evidence>
<evidence type="ECO:0000256" key="4">
    <source>
        <dbReference type="ARBA" id="ARBA00022792"/>
    </source>
</evidence>
<dbReference type="InterPro" id="IPR003782">
    <property type="entry name" value="SCO1/SenC"/>
</dbReference>
<evidence type="ECO:0000256" key="7">
    <source>
        <dbReference type="ARBA" id="ARBA00023136"/>
    </source>
</evidence>
<evidence type="ECO:0000259" key="11">
    <source>
        <dbReference type="PROSITE" id="PS51352"/>
    </source>
</evidence>
<keyword evidence="10" id="KW-1133">Transmembrane helix</keyword>
<accession>A0ABQ9NKN5</accession>
<evidence type="ECO:0000313" key="12">
    <source>
        <dbReference type="EMBL" id="KAJ9660387.1"/>
    </source>
</evidence>
<evidence type="ECO:0000256" key="3">
    <source>
        <dbReference type="ARBA" id="ARBA00022723"/>
    </source>
</evidence>
<keyword evidence="10" id="KW-0812">Transmembrane</keyword>
<dbReference type="InterPro" id="IPR017276">
    <property type="entry name" value="Synth_of_cyt-c-oxidase_Sco1/2"/>
</dbReference>
<evidence type="ECO:0000256" key="6">
    <source>
        <dbReference type="ARBA" id="ARBA00023128"/>
    </source>
</evidence>
<evidence type="ECO:0000256" key="10">
    <source>
        <dbReference type="SAM" id="Phobius"/>
    </source>
</evidence>
<dbReference type="Proteomes" id="UP001172684">
    <property type="component" value="Unassembled WGS sequence"/>
</dbReference>
<name>A0ABQ9NKN5_9PEZI</name>
<dbReference type="PROSITE" id="PS51352">
    <property type="entry name" value="THIOREDOXIN_2"/>
    <property type="match status" value="1"/>
</dbReference>
<feature type="domain" description="Thioredoxin" evidence="11">
    <location>
        <begin position="132"/>
        <end position="296"/>
    </location>
</feature>
<proteinExistence type="inferred from homology"/>
<organism evidence="12 13">
    <name type="scientific">Coniosporium apollinis</name>
    <dbReference type="NCBI Taxonomy" id="61459"/>
    <lineage>
        <taxon>Eukaryota</taxon>
        <taxon>Fungi</taxon>
        <taxon>Dikarya</taxon>
        <taxon>Ascomycota</taxon>
        <taxon>Pezizomycotina</taxon>
        <taxon>Dothideomycetes</taxon>
        <taxon>Dothideomycetes incertae sedis</taxon>
        <taxon>Coniosporium</taxon>
    </lineage>
</organism>
<sequence length="305" mass="34496">MSCTASACWATASIARTLRNELPTIRTVPRAFQSKPAPSRCLHSATRQQLSSPLRATASQPQHPHFRARHFSTSRSQKYKTVQQAESRHRSGPFSWAAGALFLLSGAGLILYFRYEKARMERKRIAEATKGIGKPKVGGSFNLVDQDGRPFADEKLKGKYALVYFGFTHCPDICPEELDKMAIMIDKVKETSGNVMRPIFITCDPARDTPVVMKRYLREFHPDIIGLTGTWEDIKSVCKAYRVYFSTPADVKPGQDYLVDHSIYFYLMDPEGDFVEAIGRNFSPDQAARVINNHIKDWRDPLDKS</sequence>
<keyword evidence="7 10" id="KW-0472">Membrane</keyword>
<keyword evidence="5" id="KW-0186">Copper</keyword>
<keyword evidence="3" id="KW-0479">Metal-binding</keyword>
<dbReference type="PIRSF" id="PIRSF037736">
    <property type="entry name" value="SCO1"/>
    <property type="match status" value="1"/>
</dbReference>
<reference evidence="12" key="1">
    <citation type="submission" date="2022-10" db="EMBL/GenBank/DDBJ databases">
        <title>Culturing micro-colonial fungi from biological soil crusts in the Mojave desert and describing Neophaeococcomyces mojavensis, and introducing the new genera and species Taxawa tesnikishii.</title>
        <authorList>
            <person name="Kurbessoian T."/>
            <person name="Stajich J.E."/>
        </authorList>
    </citation>
    <scope>NUCLEOTIDE SEQUENCE</scope>
    <source>
        <strain evidence="12">TK_1</strain>
    </source>
</reference>
<dbReference type="CDD" id="cd02968">
    <property type="entry name" value="SCO"/>
    <property type="match status" value="1"/>
</dbReference>
<comment type="similarity">
    <text evidence="2 8">Belongs to the SCO1/2 family.</text>
</comment>
<evidence type="ECO:0000256" key="9">
    <source>
        <dbReference type="SAM" id="MobiDB-lite"/>
    </source>
</evidence>
<dbReference type="SUPFAM" id="SSF52833">
    <property type="entry name" value="Thioredoxin-like"/>
    <property type="match status" value="1"/>
</dbReference>
<dbReference type="PANTHER" id="PTHR12151:SF5">
    <property type="entry name" value="AT19154P"/>
    <property type="match status" value="1"/>
</dbReference>
<feature type="transmembrane region" description="Helical" evidence="10">
    <location>
        <begin position="94"/>
        <end position="115"/>
    </location>
</feature>
<evidence type="ECO:0000256" key="5">
    <source>
        <dbReference type="ARBA" id="ARBA00023008"/>
    </source>
</evidence>
<evidence type="ECO:0000256" key="2">
    <source>
        <dbReference type="ARBA" id="ARBA00010996"/>
    </source>
</evidence>
<comment type="subcellular location">
    <subcellularLocation>
        <location evidence="1 8">Mitochondrion inner membrane</location>
    </subcellularLocation>
</comment>
<keyword evidence="6 8" id="KW-0496">Mitochondrion</keyword>
<feature type="compositionally biased region" description="Polar residues" evidence="9">
    <location>
        <begin position="45"/>
        <end position="62"/>
    </location>
</feature>
<dbReference type="PANTHER" id="PTHR12151">
    <property type="entry name" value="ELECTRON TRANSPORT PROTIN SCO1/SENC FAMILY MEMBER"/>
    <property type="match status" value="1"/>
</dbReference>
<dbReference type="EMBL" id="JAPDRL010000066">
    <property type="protein sequence ID" value="KAJ9660387.1"/>
    <property type="molecule type" value="Genomic_DNA"/>
</dbReference>
<dbReference type="InterPro" id="IPR013766">
    <property type="entry name" value="Thioredoxin_domain"/>
</dbReference>
<dbReference type="Gene3D" id="3.40.30.10">
    <property type="entry name" value="Glutaredoxin"/>
    <property type="match status" value="1"/>
</dbReference>
<evidence type="ECO:0000256" key="8">
    <source>
        <dbReference type="PIRNR" id="PIRNR037736"/>
    </source>
</evidence>
<comment type="caution">
    <text evidence="12">The sequence shown here is derived from an EMBL/GenBank/DDBJ whole genome shotgun (WGS) entry which is preliminary data.</text>
</comment>
<gene>
    <name evidence="12" type="primary">SCO1</name>
    <name evidence="12" type="ORF">H2201_006968</name>
</gene>
<protein>
    <submittedName>
        <fullName evidence="12">Cu-binding protein</fullName>
    </submittedName>
</protein>
<dbReference type="Pfam" id="PF02630">
    <property type="entry name" value="SCO1-SenC"/>
    <property type="match status" value="1"/>
</dbReference>
<keyword evidence="13" id="KW-1185">Reference proteome</keyword>
<keyword evidence="4 8" id="KW-0999">Mitochondrion inner membrane</keyword>
<feature type="region of interest" description="Disordered" evidence="9">
    <location>
        <begin position="33"/>
        <end position="73"/>
    </location>
</feature>
<evidence type="ECO:0000256" key="1">
    <source>
        <dbReference type="ARBA" id="ARBA00004273"/>
    </source>
</evidence>